<accession>A0ABD7V594</accession>
<evidence type="ECO:0000256" key="2">
    <source>
        <dbReference type="ARBA" id="ARBA00023002"/>
    </source>
</evidence>
<dbReference type="GO" id="GO:0050470">
    <property type="term" value="F:trimethylamine dehydrogenase activity"/>
    <property type="evidence" value="ECO:0007669"/>
    <property type="project" value="UniProtKB-EC"/>
</dbReference>
<evidence type="ECO:0000256" key="1">
    <source>
        <dbReference type="ARBA" id="ARBA00022630"/>
    </source>
</evidence>
<feature type="domain" description="NADH:flavin oxidoreductase/NADH oxidase N-terminal" evidence="3">
    <location>
        <begin position="9"/>
        <end position="229"/>
    </location>
</feature>
<dbReference type="RefSeq" id="WP_131734791.1">
    <property type="nucleotide sequence ID" value="NZ_CAACYD010000007.1"/>
</dbReference>
<dbReference type="PANTHER" id="PTHR43656">
    <property type="entry name" value="BINDING OXIDOREDUCTASE, PUTATIVE (AFU_ORTHOLOGUE AFUA_2G08260)-RELATED"/>
    <property type="match status" value="1"/>
</dbReference>
<dbReference type="GeneID" id="60751059"/>
<dbReference type="EC" id="1.5.8.2" evidence="4"/>
<name>A0ABD7V594_9ACTN</name>
<comment type="caution">
    <text evidence="4">The sequence shown here is derived from an EMBL/GenBank/DDBJ whole genome shotgun (WGS) entry which is preliminary data.</text>
</comment>
<proteinExistence type="predicted"/>
<dbReference type="Gene3D" id="3.20.20.70">
    <property type="entry name" value="Aldolase class I"/>
    <property type="match status" value="1"/>
</dbReference>
<evidence type="ECO:0000313" key="4">
    <source>
        <dbReference type="EMBL" id="VFA89507.1"/>
    </source>
</evidence>
<dbReference type="CDD" id="cd02803">
    <property type="entry name" value="OYE_like_FMN_family"/>
    <property type="match status" value="1"/>
</dbReference>
<sequence length="424" mass="46195">MASPTTGPFSPAQIGPLTLRNRLIKCATFEGMTPDALVTDDLIEFHREVAAGGVAMSTVAYCAVSPEGRTDRHQIWMRPEAVPGLKKLTDAIHAEGALAAAQLGHAGPVANAASNRAKAWAPGRLPSPLGMSMCHKPSMDELAELRQKFRRAARLAVDSGFDGLEIHCGHNYLISSFLSPLLNHRRDEYGGSLVNRARLAREVLETVRDEVGDEAAIWVKLNTYDGVGRPDIERSPQARAKGPAKFSSFNVDEACQVAQLLESDGYIDAIEPTAGSSLLNPMYLFHGEAPRKEFAAAFSGPMKYGLKAFAPFFLKRYQYHDGYLLPLARELRKSVKLPMILLGGITDRASMDMALDEGFEFMAMGRAILREPDLPLRIAEDPSTRSRCVHCNLCMPTIYSSTRCPIRTGEVPDPLPAASSTGAQ</sequence>
<keyword evidence="2 4" id="KW-0560">Oxidoreductase</keyword>
<protein>
    <submittedName>
        <fullName evidence="4">Trimethylamine dehydrogenase</fullName>
        <ecNumber evidence="4">1.5.8.2</ecNumber>
    </submittedName>
</protein>
<reference evidence="4 5" key="1">
    <citation type="submission" date="2019-02" db="EMBL/GenBank/DDBJ databases">
        <authorList>
            <consortium name="Pathogen Informatics"/>
        </authorList>
    </citation>
    <scope>NUCLEOTIDE SEQUENCE [LARGE SCALE GENOMIC DNA]</scope>
    <source>
        <strain evidence="4 5">3012STDY6756503</strain>
    </source>
</reference>
<dbReference type="SUPFAM" id="SSF51395">
    <property type="entry name" value="FMN-linked oxidoreductases"/>
    <property type="match status" value="1"/>
</dbReference>
<keyword evidence="1" id="KW-0285">Flavoprotein</keyword>
<evidence type="ECO:0000313" key="5">
    <source>
        <dbReference type="Proteomes" id="UP000360750"/>
    </source>
</evidence>
<dbReference type="PANTHER" id="PTHR43656:SF2">
    <property type="entry name" value="BINDING OXIDOREDUCTASE, PUTATIVE (AFU_ORTHOLOGUE AFUA_2G08260)-RELATED"/>
    <property type="match status" value="1"/>
</dbReference>
<dbReference type="InterPro" id="IPR051799">
    <property type="entry name" value="NADH_flavin_oxidoreductase"/>
</dbReference>
<dbReference type="InterPro" id="IPR001155">
    <property type="entry name" value="OxRdtase_FMN_N"/>
</dbReference>
<gene>
    <name evidence="4" type="primary">tmd</name>
    <name evidence="4" type="ORF">NCTC8139_03073</name>
</gene>
<dbReference type="EMBL" id="CAACYD010000007">
    <property type="protein sequence ID" value="VFA89507.1"/>
    <property type="molecule type" value="Genomic_DNA"/>
</dbReference>
<dbReference type="AlphaFoldDB" id="A0ABD7V594"/>
<dbReference type="InterPro" id="IPR013785">
    <property type="entry name" value="Aldolase_TIM"/>
</dbReference>
<organism evidence="4 5">
    <name type="scientific">Gordonia paraffinivorans</name>
    <dbReference type="NCBI Taxonomy" id="175628"/>
    <lineage>
        <taxon>Bacteria</taxon>
        <taxon>Bacillati</taxon>
        <taxon>Actinomycetota</taxon>
        <taxon>Actinomycetes</taxon>
        <taxon>Mycobacteriales</taxon>
        <taxon>Gordoniaceae</taxon>
        <taxon>Gordonia</taxon>
    </lineage>
</organism>
<evidence type="ECO:0000259" key="3">
    <source>
        <dbReference type="Pfam" id="PF00724"/>
    </source>
</evidence>
<dbReference type="Pfam" id="PF00724">
    <property type="entry name" value="Oxidored_FMN"/>
    <property type="match status" value="1"/>
</dbReference>
<dbReference type="Proteomes" id="UP000360750">
    <property type="component" value="Unassembled WGS sequence"/>
</dbReference>